<feature type="domain" description="Asn/Gln amidotransferase" evidence="12">
    <location>
        <begin position="326"/>
        <end position="473"/>
    </location>
</feature>
<dbReference type="PANTHER" id="PTHR11659:SF0">
    <property type="entry name" value="GLUTAMYL-TRNA(GLN) AMIDOTRANSFERASE SUBUNIT B, MITOCHONDRIAL"/>
    <property type="match status" value="1"/>
</dbReference>
<dbReference type="Pfam" id="PF02637">
    <property type="entry name" value="GatB_Yqey"/>
    <property type="match status" value="1"/>
</dbReference>
<comment type="catalytic activity">
    <reaction evidence="9 11">
        <text>L-aspartyl-tRNA(Asn) + L-glutamine + ATP + H2O = L-asparaginyl-tRNA(Asn) + L-glutamate + ADP + phosphate + 2 H(+)</text>
        <dbReference type="Rhea" id="RHEA:14513"/>
        <dbReference type="Rhea" id="RHEA-COMP:9674"/>
        <dbReference type="Rhea" id="RHEA-COMP:9677"/>
        <dbReference type="ChEBI" id="CHEBI:15377"/>
        <dbReference type="ChEBI" id="CHEBI:15378"/>
        <dbReference type="ChEBI" id="CHEBI:29985"/>
        <dbReference type="ChEBI" id="CHEBI:30616"/>
        <dbReference type="ChEBI" id="CHEBI:43474"/>
        <dbReference type="ChEBI" id="CHEBI:58359"/>
        <dbReference type="ChEBI" id="CHEBI:78515"/>
        <dbReference type="ChEBI" id="CHEBI:78516"/>
        <dbReference type="ChEBI" id="CHEBI:456216"/>
    </reaction>
</comment>
<dbReference type="STRING" id="930131.SAMN05216389_11073"/>
<dbReference type="EMBL" id="FOHE01000010">
    <property type="protein sequence ID" value="SET39100.1"/>
    <property type="molecule type" value="Genomic_DNA"/>
</dbReference>
<dbReference type="FunFam" id="1.10.150.380:FF:000001">
    <property type="entry name" value="Aspartyl/glutamyl-tRNA(Asn/Gln) amidotransferase subunit B"/>
    <property type="match status" value="1"/>
</dbReference>
<dbReference type="GO" id="GO:0006412">
    <property type="term" value="P:translation"/>
    <property type="evidence" value="ECO:0007669"/>
    <property type="project" value="UniProtKB-UniRule"/>
</dbReference>
<dbReference type="GO" id="GO:0050567">
    <property type="term" value="F:glutaminyl-tRNA synthase (glutamine-hydrolyzing) activity"/>
    <property type="evidence" value="ECO:0007669"/>
    <property type="project" value="UniProtKB-UniRule"/>
</dbReference>
<comment type="similarity">
    <text evidence="1 11">Belongs to the GatB/GatE family. GatB subfamily.</text>
</comment>
<keyword evidence="5 11" id="KW-0547">Nucleotide-binding</keyword>
<dbReference type="NCBIfam" id="TIGR00133">
    <property type="entry name" value="gatB"/>
    <property type="match status" value="1"/>
</dbReference>
<sequence>MNFETIIGLEVHVELKTQSKIFSPSPNAFGNEPNTNVNPIDLGYPGVLPVLNEEAVNFAMKAAMALNCEIATDTKFDRKNYFYPDNPKAYQISQFDKPIGENGWIEIEVNGKKKRIGITRLHLEEDAGKLTHGDDGYSYVDFNRQGTPLIEIVSEPDMRSPEEAYAYLEKLKTIIQYTGVSDVKMQEGSLRCDANISLRPIGQEKFGTKAELKNLNSFTFVQKGLEFEEKRQEKVLLSGGEILQETRRYDEKSKETILMRVKEGSDDYRYFPEPDLVPLYIDEAWKERIRNEIPELPGARKQRYISELELPEYDAEVLTSSKEMSDFFEETIANGADMKQASNWLMGEVSAYMNKHYKELSDLAITPEALGKMIKLIEDGTISSKIAKKVFAELVENGGDPEKIVKEKGLVQISDEGQLKEIIGKILDENEQSIIDYKNGKGRALGFLVGQVMKATKGQANPPMVNKILKEEMDNR</sequence>
<dbReference type="InterPro" id="IPR004413">
    <property type="entry name" value="GatB"/>
</dbReference>
<evidence type="ECO:0000256" key="1">
    <source>
        <dbReference type="ARBA" id="ARBA00005306"/>
    </source>
</evidence>
<dbReference type="AlphaFoldDB" id="A0A1I0E393"/>
<dbReference type="NCBIfam" id="NF004014">
    <property type="entry name" value="PRK05477.1-4"/>
    <property type="match status" value="1"/>
</dbReference>
<evidence type="ECO:0000313" key="14">
    <source>
        <dbReference type="Proteomes" id="UP000198618"/>
    </source>
</evidence>
<dbReference type="GO" id="GO:0070681">
    <property type="term" value="P:glutaminyl-tRNAGln biosynthesis via transamidation"/>
    <property type="evidence" value="ECO:0007669"/>
    <property type="project" value="TreeGrafter"/>
</dbReference>
<evidence type="ECO:0000256" key="10">
    <source>
        <dbReference type="ARBA" id="ARBA00047913"/>
    </source>
</evidence>
<comment type="subunit">
    <text evidence="2 11">Heterotrimer of A, B and C subunits.</text>
</comment>
<evidence type="ECO:0000256" key="5">
    <source>
        <dbReference type="ARBA" id="ARBA00022741"/>
    </source>
</evidence>
<keyword evidence="14" id="KW-1185">Reference proteome</keyword>
<dbReference type="HAMAP" id="MF_00121">
    <property type="entry name" value="GatB"/>
    <property type="match status" value="1"/>
</dbReference>
<name>A0A1I0E393_9BACI</name>
<dbReference type="SUPFAM" id="SSF55931">
    <property type="entry name" value="Glutamine synthetase/guanido kinase"/>
    <property type="match status" value="1"/>
</dbReference>
<dbReference type="Gene3D" id="1.10.150.380">
    <property type="entry name" value="GatB domain, N-terminal subdomain"/>
    <property type="match status" value="1"/>
</dbReference>
<dbReference type="OrthoDB" id="9804078at2"/>
<dbReference type="SMART" id="SM00845">
    <property type="entry name" value="GatB_Yqey"/>
    <property type="match status" value="1"/>
</dbReference>
<protein>
    <recommendedName>
        <fullName evidence="3 11">Aspartyl/glutamyl-tRNA(Asn/Gln) amidotransferase subunit B</fullName>
        <shortName evidence="11">Asp/Glu-ADT subunit B</shortName>
        <ecNumber evidence="11">6.3.5.-</ecNumber>
    </recommendedName>
</protein>
<dbReference type="RefSeq" id="WP_090870147.1">
    <property type="nucleotide sequence ID" value="NZ_FOHE01000010.1"/>
</dbReference>
<dbReference type="GO" id="GO:0050566">
    <property type="term" value="F:asparaginyl-tRNA synthase (glutamine-hydrolyzing) activity"/>
    <property type="evidence" value="ECO:0007669"/>
    <property type="project" value="RHEA"/>
</dbReference>
<organism evidence="13 14">
    <name type="scientific">Oceanobacillus limi</name>
    <dbReference type="NCBI Taxonomy" id="930131"/>
    <lineage>
        <taxon>Bacteria</taxon>
        <taxon>Bacillati</taxon>
        <taxon>Bacillota</taxon>
        <taxon>Bacilli</taxon>
        <taxon>Bacillales</taxon>
        <taxon>Bacillaceae</taxon>
        <taxon>Oceanobacillus</taxon>
    </lineage>
</organism>
<evidence type="ECO:0000313" key="13">
    <source>
        <dbReference type="EMBL" id="SET39100.1"/>
    </source>
</evidence>
<dbReference type="FunFam" id="1.10.10.410:FF:000001">
    <property type="entry name" value="Aspartyl/glutamyl-tRNA(Asn/Gln) amidotransferase subunit B"/>
    <property type="match status" value="1"/>
</dbReference>
<dbReference type="NCBIfam" id="NF004011">
    <property type="entry name" value="PRK05477.1-1"/>
    <property type="match status" value="1"/>
</dbReference>
<keyword evidence="7 11" id="KW-0648">Protein biosynthesis</keyword>
<comment type="function">
    <text evidence="8 11">Allows the formation of correctly charged Asn-tRNA(Asn) or Gln-tRNA(Gln) through the transamidation of misacylated Asp-tRNA(Asn) or Glu-tRNA(Gln) in organisms which lack either or both of asparaginyl-tRNA or glutaminyl-tRNA synthetases. The reaction takes place in the presence of glutamine and ATP through an activated phospho-Asp-tRNA(Asn) or phospho-Glu-tRNA(Gln).</text>
</comment>
<dbReference type="InterPro" id="IPR042114">
    <property type="entry name" value="GatB_C_1"/>
</dbReference>
<dbReference type="InterPro" id="IPR003789">
    <property type="entry name" value="Asn/Gln_tRNA_amidoTrase-B-like"/>
</dbReference>
<evidence type="ECO:0000256" key="9">
    <source>
        <dbReference type="ARBA" id="ARBA00047380"/>
    </source>
</evidence>
<keyword evidence="6 11" id="KW-0067">ATP-binding</keyword>
<dbReference type="InterPro" id="IPR018027">
    <property type="entry name" value="Asn/Gln_amidotransferase"/>
</dbReference>
<dbReference type="PROSITE" id="PS01234">
    <property type="entry name" value="GATB"/>
    <property type="match status" value="1"/>
</dbReference>
<dbReference type="Pfam" id="PF02934">
    <property type="entry name" value="GatB_N"/>
    <property type="match status" value="1"/>
</dbReference>
<dbReference type="InterPro" id="IPR023168">
    <property type="entry name" value="GatB_Yqey_C_2"/>
</dbReference>
<evidence type="ECO:0000256" key="2">
    <source>
        <dbReference type="ARBA" id="ARBA00011123"/>
    </source>
</evidence>
<keyword evidence="4 11" id="KW-0436">Ligase</keyword>
<dbReference type="InterPro" id="IPR017958">
    <property type="entry name" value="Gln-tRNA_amidoTrfase_suB_CS"/>
</dbReference>
<dbReference type="PANTHER" id="PTHR11659">
    <property type="entry name" value="GLUTAMYL-TRNA GLN AMIDOTRANSFERASE SUBUNIT B MITOCHONDRIAL AND PROKARYOTIC PET112-RELATED"/>
    <property type="match status" value="1"/>
</dbReference>
<dbReference type="InterPro" id="IPR014746">
    <property type="entry name" value="Gln_synth/guanido_kin_cat_dom"/>
</dbReference>
<dbReference type="GO" id="GO:0005524">
    <property type="term" value="F:ATP binding"/>
    <property type="evidence" value="ECO:0007669"/>
    <property type="project" value="UniProtKB-KW"/>
</dbReference>
<keyword evidence="13" id="KW-0808">Transferase</keyword>
<evidence type="ECO:0000256" key="3">
    <source>
        <dbReference type="ARBA" id="ARBA00016923"/>
    </source>
</evidence>
<accession>A0A1I0E393</accession>
<reference evidence="13 14" key="1">
    <citation type="submission" date="2016-10" db="EMBL/GenBank/DDBJ databases">
        <authorList>
            <person name="de Groot N.N."/>
        </authorList>
    </citation>
    <scope>NUCLEOTIDE SEQUENCE [LARGE SCALE GENOMIC DNA]</scope>
    <source>
        <strain evidence="13 14">IBRC-M 10780</strain>
    </source>
</reference>
<evidence type="ECO:0000256" key="6">
    <source>
        <dbReference type="ARBA" id="ARBA00022840"/>
    </source>
</evidence>
<dbReference type="Proteomes" id="UP000198618">
    <property type="component" value="Unassembled WGS sequence"/>
</dbReference>
<dbReference type="InterPro" id="IPR017959">
    <property type="entry name" value="Asn/Gln-tRNA_amidoTrfase_suB/E"/>
</dbReference>
<dbReference type="NCBIfam" id="NF004012">
    <property type="entry name" value="PRK05477.1-2"/>
    <property type="match status" value="1"/>
</dbReference>
<dbReference type="GO" id="GO:0016740">
    <property type="term" value="F:transferase activity"/>
    <property type="evidence" value="ECO:0007669"/>
    <property type="project" value="UniProtKB-KW"/>
</dbReference>
<dbReference type="InterPro" id="IPR006075">
    <property type="entry name" value="Asn/Gln-tRNA_Trfase_suB/E_cat"/>
</dbReference>
<dbReference type="SUPFAM" id="SSF89095">
    <property type="entry name" value="GatB/YqeY motif"/>
    <property type="match status" value="1"/>
</dbReference>
<dbReference type="EC" id="6.3.5.-" evidence="11"/>
<proteinExistence type="inferred from homology"/>
<evidence type="ECO:0000256" key="11">
    <source>
        <dbReference type="HAMAP-Rule" id="MF_00121"/>
    </source>
</evidence>
<evidence type="ECO:0000256" key="7">
    <source>
        <dbReference type="ARBA" id="ARBA00022917"/>
    </source>
</evidence>
<evidence type="ECO:0000256" key="4">
    <source>
        <dbReference type="ARBA" id="ARBA00022598"/>
    </source>
</evidence>
<gene>
    <name evidence="11" type="primary">gatB</name>
    <name evidence="13" type="ORF">SAMN05216389_11073</name>
</gene>
<dbReference type="Gene3D" id="1.10.10.410">
    <property type="match status" value="1"/>
</dbReference>
<evidence type="ECO:0000259" key="12">
    <source>
        <dbReference type="SMART" id="SM00845"/>
    </source>
</evidence>
<evidence type="ECO:0000256" key="8">
    <source>
        <dbReference type="ARBA" id="ARBA00024799"/>
    </source>
</evidence>
<comment type="catalytic activity">
    <reaction evidence="10 11">
        <text>L-glutamyl-tRNA(Gln) + L-glutamine + ATP + H2O = L-glutaminyl-tRNA(Gln) + L-glutamate + ADP + phosphate + H(+)</text>
        <dbReference type="Rhea" id="RHEA:17521"/>
        <dbReference type="Rhea" id="RHEA-COMP:9681"/>
        <dbReference type="Rhea" id="RHEA-COMP:9684"/>
        <dbReference type="ChEBI" id="CHEBI:15377"/>
        <dbReference type="ChEBI" id="CHEBI:15378"/>
        <dbReference type="ChEBI" id="CHEBI:29985"/>
        <dbReference type="ChEBI" id="CHEBI:30616"/>
        <dbReference type="ChEBI" id="CHEBI:43474"/>
        <dbReference type="ChEBI" id="CHEBI:58359"/>
        <dbReference type="ChEBI" id="CHEBI:78520"/>
        <dbReference type="ChEBI" id="CHEBI:78521"/>
        <dbReference type="ChEBI" id="CHEBI:456216"/>
    </reaction>
</comment>